<keyword evidence="5 8" id="KW-0812">Transmembrane</keyword>
<dbReference type="GO" id="GO:0015628">
    <property type="term" value="P:protein secretion by the type II secretion system"/>
    <property type="evidence" value="ECO:0007669"/>
    <property type="project" value="TreeGrafter"/>
</dbReference>
<feature type="domain" description="Type II secretion system protein GspF" evidence="9">
    <location>
        <begin position="277"/>
        <end position="399"/>
    </location>
</feature>
<dbReference type="PRINTS" id="PR00812">
    <property type="entry name" value="BCTERIALGSPF"/>
</dbReference>
<gene>
    <name evidence="10" type="ORF">AX13_12865</name>
</gene>
<evidence type="ECO:0000256" key="5">
    <source>
        <dbReference type="ARBA" id="ARBA00022692"/>
    </source>
</evidence>
<feature type="transmembrane region" description="Helical" evidence="8">
    <location>
        <begin position="379"/>
        <end position="400"/>
    </location>
</feature>
<evidence type="ECO:0000256" key="6">
    <source>
        <dbReference type="ARBA" id="ARBA00022989"/>
    </source>
</evidence>
<evidence type="ECO:0000256" key="4">
    <source>
        <dbReference type="ARBA" id="ARBA00022519"/>
    </source>
</evidence>
<keyword evidence="11" id="KW-1185">Reference proteome</keyword>
<dbReference type="AlphaFoldDB" id="A0A014P4B2"/>
<comment type="similarity">
    <text evidence="2">Belongs to the GSP F family.</text>
</comment>
<feature type="transmembrane region" description="Helical" evidence="8">
    <location>
        <begin position="173"/>
        <end position="195"/>
    </location>
</feature>
<dbReference type="FunFam" id="1.20.81.30:FF:000001">
    <property type="entry name" value="Type II secretion system protein F"/>
    <property type="match status" value="2"/>
</dbReference>
<sequence>MATAAPGRSNAKEFIYEWAGKDRQGKALHGEMRAVGEAQVQASLRRQGIFITKLKKRSMRAGKKIKPKDIALFTRQMATMMKAGVPLLQSFDIVGRGNPNPSVTKLLNDIRQDVETGTSLSMAFRKHPMHFNALYCNLIEAGEAAGILDTLMDRLATYMEKTEAIKGKIKSALMYPIAVIVVAFVVVTVIMIFVIPAFKEVFTSFGADLPAPTLLVMAISEFFVAYWWLIFGVIGGGLYFFMQAWRRSPKMQRVMDRLLLKLPIFGVLIDKSCVARWTRTLSTMFAAGVPLVEALDSVGGASGNSVYREATDKIQQMVATGTNLTDAMTSADVFPSMVLQMCAIGEESGSIDHMLGKAADFYEQEVDEMVAGLSSLMEPIIIVILGGIIGGIVVSMYLPIFKLGQVV</sequence>
<evidence type="ECO:0000256" key="3">
    <source>
        <dbReference type="ARBA" id="ARBA00022475"/>
    </source>
</evidence>
<evidence type="ECO:0000313" key="10">
    <source>
        <dbReference type="EMBL" id="EXU81010.1"/>
    </source>
</evidence>
<proteinExistence type="inferred from homology"/>
<reference evidence="10 11" key="1">
    <citation type="submission" date="2014-01" db="EMBL/GenBank/DDBJ databases">
        <title>Interspecies Systems Biology Uncovers Metabolites Affecting C. elegans Gene Expression and Life History Traits.</title>
        <authorList>
            <person name="Watson E."/>
            <person name="Macneil L.T."/>
            <person name="Ritter A.D."/>
            <person name="Yilmaz L.S."/>
            <person name="Rosebrock A.P."/>
            <person name="Caudy A.A."/>
            <person name="Walhout A.J."/>
        </authorList>
    </citation>
    <scope>NUCLEOTIDE SEQUENCE [LARGE SCALE GENOMIC DNA]</scope>
    <source>
        <strain evidence="10 11">DA1877</strain>
    </source>
</reference>
<feature type="domain" description="Type II secretion system protein GspF" evidence="9">
    <location>
        <begin position="73"/>
        <end position="196"/>
    </location>
</feature>
<dbReference type="PANTHER" id="PTHR30012:SF7">
    <property type="entry name" value="PROTEIN TRANSPORT PROTEIN HOFC HOMOLOG"/>
    <property type="match status" value="1"/>
</dbReference>
<keyword evidence="4" id="KW-0997">Cell inner membrane</keyword>
<evidence type="ECO:0000256" key="1">
    <source>
        <dbReference type="ARBA" id="ARBA00004429"/>
    </source>
</evidence>
<dbReference type="STRING" id="225991.MA05_16400"/>
<dbReference type="RefSeq" id="WP_043379922.1">
    <property type="nucleotide sequence ID" value="NZ_JBOK01000004.1"/>
</dbReference>
<evidence type="ECO:0000259" key="9">
    <source>
        <dbReference type="Pfam" id="PF00482"/>
    </source>
</evidence>
<dbReference type="Proteomes" id="UP000020766">
    <property type="component" value="Unassembled WGS sequence"/>
</dbReference>
<evidence type="ECO:0000256" key="8">
    <source>
        <dbReference type="SAM" id="Phobius"/>
    </source>
</evidence>
<dbReference type="InterPro" id="IPR018076">
    <property type="entry name" value="T2SS_GspF_dom"/>
</dbReference>
<dbReference type="EMBL" id="JBOK01000004">
    <property type="protein sequence ID" value="EXU81010.1"/>
    <property type="molecule type" value="Genomic_DNA"/>
</dbReference>
<feature type="transmembrane region" description="Helical" evidence="8">
    <location>
        <begin position="215"/>
        <end position="241"/>
    </location>
</feature>
<keyword evidence="3" id="KW-1003">Cell membrane</keyword>
<keyword evidence="7 8" id="KW-0472">Membrane</keyword>
<protein>
    <submittedName>
        <fullName evidence="10">Type II secretion system protein F</fullName>
    </submittedName>
</protein>
<dbReference type="Gene3D" id="1.20.81.30">
    <property type="entry name" value="Type II secretion system (T2SS), domain F"/>
    <property type="match status" value="2"/>
</dbReference>
<evidence type="ECO:0000256" key="7">
    <source>
        <dbReference type="ARBA" id="ARBA00023136"/>
    </source>
</evidence>
<evidence type="ECO:0000313" key="11">
    <source>
        <dbReference type="Proteomes" id="UP000020766"/>
    </source>
</evidence>
<dbReference type="GO" id="GO:0005886">
    <property type="term" value="C:plasma membrane"/>
    <property type="evidence" value="ECO:0007669"/>
    <property type="project" value="UniProtKB-SubCell"/>
</dbReference>
<organism evidence="10 11">
    <name type="scientific">Comamonas aquatica DA1877</name>
    <dbReference type="NCBI Taxonomy" id="1457173"/>
    <lineage>
        <taxon>Bacteria</taxon>
        <taxon>Pseudomonadati</taxon>
        <taxon>Pseudomonadota</taxon>
        <taxon>Betaproteobacteria</taxon>
        <taxon>Burkholderiales</taxon>
        <taxon>Comamonadaceae</taxon>
        <taxon>Comamonas</taxon>
    </lineage>
</organism>
<comment type="caution">
    <text evidence="10">The sequence shown here is derived from an EMBL/GenBank/DDBJ whole genome shotgun (WGS) entry which is preliminary data.</text>
</comment>
<evidence type="ECO:0000256" key="2">
    <source>
        <dbReference type="ARBA" id="ARBA00005745"/>
    </source>
</evidence>
<dbReference type="PATRIC" id="fig|1457173.3.peg.898"/>
<dbReference type="InterPro" id="IPR003004">
    <property type="entry name" value="GspF/PilC"/>
</dbReference>
<name>A0A014P4B2_9BURK</name>
<accession>A0A014P4B2</accession>
<dbReference type="Pfam" id="PF00482">
    <property type="entry name" value="T2SSF"/>
    <property type="match status" value="2"/>
</dbReference>
<dbReference type="PANTHER" id="PTHR30012">
    <property type="entry name" value="GENERAL SECRETION PATHWAY PROTEIN"/>
    <property type="match status" value="1"/>
</dbReference>
<dbReference type="InterPro" id="IPR042094">
    <property type="entry name" value="T2SS_GspF_sf"/>
</dbReference>
<keyword evidence="6 8" id="KW-1133">Transmembrane helix</keyword>
<comment type="subcellular location">
    <subcellularLocation>
        <location evidence="1">Cell inner membrane</location>
        <topology evidence="1">Multi-pass membrane protein</topology>
    </subcellularLocation>
</comment>